<dbReference type="GO" id="GO:0051082">
    <property type="term" value="F:unfolded protein binding"/>
    <property type="evidence" value="ECO:0007669"/>
    <property type="project" value="UniProtKB-ARBA"/>
</dbReference>
<dbReference type="SMART" id="SM00028">
    <property type="entry name" value="TPR"/>
    <property type="match status" value="3"/>
</dbReference>
<dbReference type="Proteomes" id="UP000297452">
    <property type="component" value="Unassembled WGS sequence"/>
</dbReference>
<evidence type="ECO:0000256" key="4">
    <source>
        <dbReference type="ARBA" id="ARBA00010898"/>
    </source>
</evidence>
<reference evidence="13 14" key="1">
    <citation type="submission" date="2017-12" db="EMBL/GenBank/DDBJ databases">
        <title>Comparative genomics of Botrytis spp.</title>
        <authorList>
            <person name="Valero-Jimenez C.A."/>
            <person name="Tapia P."/>
            <person name="Veloso J."/>
            <person name="Silva-Moreno E."/>
            <person name="Staats M."/>
            <person name="Valdes J.H."/>
            <person name="Van Kan J.A.L."/>
        </authorList>
    </citation>
    <scope>NUCLEOTIDE SEQUENCE [LARGE SCALE GENOMIC DNA]</scope>
    <source>
        <strain evidence="13 14">MUCL2120</strain>
    </source>
</reference>
<feature type="repeat" description="TPR" evidence="11">
    <location>
        <begin position="314"/>
        <end position="347"/>
    </location>
</feature>
<dbReference type="InterPro" id="IPR029000">
    <property type="entry name" value="Cyclophilin-like_dom_sf"/>
</dbReference>
<keyword evidence="7" id="KW-0677">Repeat</keyword>
<evidence type="ECO:0000256" key="8">
    <source>
        <dbReference type="ARBA" id="ARBA00022803"/>
    </source>
</evidence>
<dbReference type="STRING" id="278944.A0A4Z1IB99"/>
<keyword evidence="6" id="KW-0963">Cytoplasm</keyword>
<dbReference type="EMBL" id="PQXJ01000176">
    <property type="protein sequence ID" value="TGO58716.1"/>
    <property type="molecule type" value="Genomic_DNA"/>
</dbReference>
<evidence type="ECO:0000313" key="14">
    <source>
        <dbReference type="Proteomes" id="UP000297452"/>
    </source>
</evidence>
<dbReference type="Gene3D" id="1.25.40.10">
    <property type="entry name" value="Tetratricopeptide repeat domain"/>
    <property type="match status" value="1"/>
</dbReference>
<keyword evidence="14" id="KW-1185">Reference proteome</keyword>
<evidence type="ECO:0000256" key="9">
    <source>
        <dbReference type="ARBA" id="ARBA00023110"/>
    </source>
</evidence>
<comment type="similarity">
    <text evidence="4">Belongs to the cyclophilin-type PPIase family. PPIase D subfamily.</text>
</comment>
<dbReference type="InterPro" id="IPR002130">
    <property type="entry name" value="Cyclophilin-type_PPIase_dom"/>
</dbReference>
<dbReference type="FunFam" id="2.40.100.10:FF:000009">
    <property type="entry name" value="Peptidyl-prolyl cis-trans isomerase D"/>
    <property type="match status" value="1"/>
</dbReference>
<dbReference type="SUPFAM" id="SSF50891">
    <property type="entry name" value="Cyclophilin-like"/>
    <property type="match status" value="1"/>
</dbReference>
<evidence type="ECO:0000256" key="3">
    <source>
        <dbReference type="ARBA" id="ARBA00004496"/>
    </source>
</evidence>
<dbReference type="InterPro" id="IPR011990">
    <property type="entry name" value="TPR-like_helical_dom_sf"/>
</dbReference>
<keyword evidence="9" id="KW-0697">Rotamase</keyword>
<dbReference type="GO" id="GO:0016018">
    <property type="term" value="F:cyclosporin A binding"/>
    <property type="evidence" value="ECO:0007669"/>
    <property type="project" value="TreeGrafter"/>
</dbReference>
<dbReference type="SUPFAM" id="SSF48452">
    <property type="entry name" value="TPR-like"/>
    <property type="match status" value="1"/>
</dbReference>
<keyword evidence="10" id="KW-0413">Isomerase</keyword>
<evidence type="ECO:0000256" key="1">
    <source>
        <dbReference type="ARBA" id="ARBA00000971"/>
    </source>
</evidence>
<gene>
    <name evidence="13" type="ORF">BOTNAR_0176g00080</name>
</gene>
<organism evidence="13 14">
    <name type="scientific">Botryotinia narcissicola</name>
    <dbReference type="NCBI Taxonomy" id="278944"/>
    <lineage>
        <taxon>Eukaryota</taxon>
        <taxon>Fungi</taxon>
        <taxon>Dikarya</taxon>
        <taxon>Ascomycota</taxon>
        <taxon>Pezizomycotina</taxon>
        <taxon>Leotiomycetes</taxon>
        <taxon>Helotiales</taxon>
        <taxon>Sclerotiniaceae</taxon>
        <taxon>Botryotinia</taxon>
    </lineage>
</organism>
<name>A0A4Z1IB99_9HELO</name>
<evidence type="ECO:0000313" key="13">
    <source>
        <dbReference type="EMBL" id="TGO58716.1"/>
    </source>
</evidence>
<dbReference type="PANTHER" id="PTHR11071:SF561">
    <property type="entry name" value="PEPTIDYL-PROLYL CIS-TRANS ISOMERASE D-RELATED"/>
    <property type="match status" value="1"/>
</dbReference>
<dbReference type="InterPro" id="IPR020892">
    <property type="entry name" value="Cyclophilin-type_PPIase_CS"/>
</dbReference>
<feature type="domain" description="PPIase cyclophilin-type" evidence="12">
    <location>
        <begin position="13"/>
        <end position="177"/>
    </location>
</feature>
<keyword evidence="8 11" id="KW-0802">TPR repeat</keyword>
<dbReference type="GO" id="GO:0003755">
    <property type="term" value="F:peptidyl-prolyl cis-trans isomerase activity"/>
    <property type="evidence" value="ECO:0007669"/>
    <property type="project" value="UniProtKB-KW"/>
</dbReference>
<evidence type="ECO:0000256" key="6">
    <source>
        <dbReference type="ARBA" id="ARBA00022490"/>
    </source>
</evidence>
<dbReference type="Gene3D" id="2.40.100.10">
    <property type="entry name" value="Cyclophilin-like"/>
    <property type="match status" value="1"/>
</dbReference>
<evidence type="ECO:0000256" key="7">
    <source>
        <dbReference type="ARBA" id="ARBA00022737"/>
    </source>
</evidence>
<dbReference type="PRINTS" id="PR00153">
    <property type="entry name" value="CSAPPISMRASE"/>
</dbReference>
<dbReference type="GO" id="GO:0042026">
    <property type="term" value="P:protein refolding"/>
    <property type="evidence" value="ECO:0007669"/>
    <property type="project" value="UniProtKB-ARBA"/>
</dbReference>
<comment type="catalytic activity">
    <reaction evidence="1">
        <text>[protein]-peptidylproline (omega=180) = [protein]-peptidylproline (omega=0)</text>
        <dbReference type="Rhea" id="RHEA:16237"/>
        <dbReference type="Rhea" id="RHEA-COMP:10747"/>
        <dbReference type="Rhea" id="RHEA-COMP:10748"/>
        <dbReference type="ChEBI" id="CHEBI:83833"/>
        <dbReference type="ChEBI" id="CHEBI:83834"/>
        <dbReference type="EC" id="5.2.1.8"/>
    </reaction>
</comment>
<dbReference type="PROSITE" id="PS50072">
    <property type="entry name" value="CSA_PPIASE_2"/>
    <property type="match status" value="1"/>
</dbReference>
<dbReference type="Pfam" id="PF00160">
    <property type="entry name" value="Pro_isomerase"/>
    <property type="match status" value="1"/>
</dbReference>
<accession>A0A4Z1IB99</accession>
<dbReference type="FunFam" id="1.25.40.10:FF:000029">
    <property type="entry name" value="peptidyl-prolyl cis-trans isomerase D"/>
    <property type="match status" value="1"/>
</dbReference>
<dbReference type="CDD" id="cd01926">
    <property type="entry name" value="cyclophilin_ABH_like"/>
    <property type="match status" value="1"/>
</dbReference>
<evidence type="ECO:0000256" key="10">
    <source>
        <dbReference type="ARBA" id="ARBA00023235"/>
    </source>
</evidence>
<protein>
    <recommendedName>
        <fullName evidence="5">peptidylprolyl isomerase</fullName>
        <ecNumber evidence="5">5.2.1.8</ecNumber>
    </recommendedName>
</protein>
<comment type="function">
    <text evidence="2">PPIases accelerate the folding of proteins. It catalyzes the cis-trans isomerization of proline imidic peptide bonds in oligopeptides.</text>
</comment>
<evidence type="ECO:0000256" key="2">
    <source>
        <dbReference type="ARBA" id="ARBA00002388"/>
    </source>
</evidence>
<dbReference type="InterPro" id="IPR019734">
    <property type="entry name" value="TPR_rpt"/>
</dbReference>
<dbReference type="EC" id="5.2.1.8" evidence="5"/>
<dbReference type="PROSITE" id="PS50005">
    <property type="entry name" value="TPR"/>
    <property type="match status" value="1"/>
</dbReference>
<comment type="caution">
    <text evidence="13">The sequence shown here is derived from an EMBL/GenBank/DDBJ whole genome shotgun (WGS) entry which is preliminary data.</text>
</comment>
<evidence type="ECO:0000256" key="11">
    <source>
        <dbReference type="PROSITE-ProRule" id="PRU00339"/>
    </source>
</evidence>
<dbReference type="GO" id="GO:0005737">
    <property type="term" value="C:cytoplasm"/>
    <property type="evidence" value="ECO:0007669"/>
    <property type="project" value="UniProtKB-SubCell"/>
</dbReference>
<dbReference type="OrthoDB" id="193499at2759"/>
<dbReference type="AlphaFoldDB" id="A0A4Z1IB99"/>
<comment type="subcellular location">
    <subcellularLocation>
        <location evidence="3">Cytoplasm</location>
    </subcellularLocation>
</comment>
<sequence>MSAEGTKPRSRVFFDISVGGEALGRITFELYDDITPKTAENFRALCTGEKGVGKAGKPLSYKGSGFHRVIKQFMIQGGDFTAGNGTGGESIYGVKFDDENFVEKHDRPFLLSMANAGPGTNGSQFFITTVPTPHLDGKHVVFGQVLSGKNWVRKIENMPTQSGDKPNKEVIIEDCGELTGDEAESADAKTPDSTGDTYEEIFPYKDFPEDMSTPPTAEETVKIVTDLKTYGNAAFKDNKLPLALDKYEKGLRYLNEEPDVTSSPAETSSTLSALRFTLNSNSALLHNKLKNFADAERTASAALGVSGTTDTDKAKALYRRAIAHVGLKNEEEALKDLEEANKLVPGDAAVIKELSAVKKNAAERAKKEKAAYSKFFA</sequence>
<evidence type="ECO:0000256" key="5">
    <source>
        <dbReference type="ARBA" id="ARBA00013194"/>
    </source>
</evidence>
<dbReference type="PANTHER" id="PTHR11071">
    <property type="entry name" value="PEPTIDYL-PROLYL CIS-TRANS ISOMERASE"/>
    <property type="match status" value="1"/>
</dbReference>
<dbReference type="PROSITE" id="PS00170">
    <property type="entry name" value="CSA_PPIASE_1"/>
    <property type="match status" value="1"/>
</dbReference>
<evidence type="ECO:0000259" key="12">
    <source>
        <dbReference type="PROSITE" id="PS50072"/>
    </source>
</evidence>
<proteinExistence type="inferred from homology"/>